<accession>A0A4Y9YZ32</accession>
<dbReference type="STRING" id="205917.A0A4Y9YZ32"/>
<dbReference type="AlphaFoldDB" id="A0A4Y9YZ32"/>
<proteinExistence type="predicted"/>
<organism evidence="4 5">
    <name type="scientific">Dentipellis fragilis</name>
    <dbReference type="NCBI Taxonomy" id="205917"/>
    <lineage>
        <taxon>Eukaryota</taxon>
        <taxon>Fungi</taxon>
        <taxon>Dikarya</taxon>
        <taxon>Basidiomycota</taxon>
        <taxon>Agaricomycotina</taxon>
        <taxon>Agaricomycetes</taxon>
        <taxon>Russulales</taxon>
        <taxon>Hericiaceae</taxon>
        <taxon>Dentipellis</taxon>
    </lineage>
</organism>
<dbReference type="OrthoDB" id="2432613at2759"/>
<evidence type="ECO:0000256" key="1">
    <source>
        <dbReference type="ARBA" id="ARBA00022729"/>
    </source>
</evidence>
<gene>
    <name evidence="4" type="ORF">EVG20_g4087</name>
</gene>
<keyword evidence="5" id="KW-1185">Reference proteome</keyword>
<comment type="caution">
    <text evidence="4">The sequence shown here is derived from an EMBL/GenBank/DDBJ whole genome shotgun (WGS) entry which is preliminary data.</text>
</comment>
<evidence type="ECO:0000313" key="5">
    <source>
        <dbReference type="Proteomes" id="UP000298327"/>
    </source>
</evidence>
<dbReference type="PANTHER" id="PTHR40633">
    <property type="entry name" value="MATRIX PROTEIN, PUTATIVE (AFU_ORTHOLOGUE AFUA_8G05410)-RELATED"/>
    <property type="match status" value="1"/>
</dbReference>
<evidence type="ECO:0000259" key="3">
    <source>
        <dbReference type="Pfam" id="PF10342"/>
    </source>
</evidence>
<dbReference type="Proteomes" id="UP000298327">
    <property type="component" value="Unassembled WGS sequence"/>
</dbReference>
<reference evidence="4 5" key="1">
    <citation type="submission" date="2019-02" db="EMBL/GenBank/DDBJ databases">
        <title>Genome sequencing of the rare red list fungi Dentipellis fragilis.</title>
        <authorList>
            <person name="Buettner E."/>
            <person name="Kellner H."/>
        </authorList>
    </citation>
    <scope>NUCLEOTIDE SEQUENCE [LARGE SCALE GENOMIC DNA]</scope>
    <source>
        <strain evidence="4 5">DSM 105465</strain>
    </source>
</reference>
<dbReference type="InterPro" id="IPR018466">
    <property type="entry name" value="Kre9/Knh1-like_N"/>
</dbReference>
<dbReference type="EMBL" id="SEOQ01000202">
    <property type="protein sequence ID" value="TFY67017.1"/>
    <property type="molecule type" value="Genomic_DNA"/>
</dbReference>
<feature type="domain" description="Yeast cell wall synthesis Kre9/Knh1-like N-terminal" evidence="3">
    <location>
        <begin position="26"/>
        <end position="118"/>
    </location>
</feature>
<keyword evidence="1 2" id="KW-0732">Signal</keyword>
<protein>
    <recommendedName>
        <fullName evidence="3">Yeast cell wall synthesis Kre9/Knh1-like N-terminal domain-containing protein</fullName>
    </recommendedName>
</protein>
<evidence type="ECO:0000256" key="2">
    <source>
        <dbReference type="SAM" id="SignalP"/>
    </source>
</evidence>
<sequence length="160" mass="16923">MLSQVLLPLLFSLALSVRADPNPTEPGPGEVFKEGQTCHIAWNPDTTGTWKTMNIELMTGNNFAMVHLTTVAVNIDGTTGTGTFDYNCPTVTDHSGIYFYQFTSPSSPTKIWTTRFTIADATGKTNPAPNATEPDGSAIPWGNGALANPASAVAAPSYLG</sequence>
<dbReference type="InterPro" id="IPR052982">
    <property type="entry name" value="SRP1/TIP1-like"/>
</dbReference>
<feature type="non-terminal residue" evidence="4">
    <location>
        <position position="160"/>
    </location>
</feature>
<dbReference type="PANTHER" id="PTHR40633:SF1">
    <property type="entry name" value="GPI ANCHORED SERINE-THREONINE RICH PROTEIN (AFU_ORTHOLOGUE AFUA_1G03630)"/>
    <property type="match status" value="1"/>
</dbReference>
<feature type="chain" id="PRO_5021312150" description="Yeast cell wall synthesis Kre9/Knh1-like N-terminal domain-containing protein" evidence="2">
    <location>
        <begin position="20"/>
        <end position="160"/>
    </location>
</feature>
<feature type="signal peptide" evidence="2">
    <location>
        <begin position="1"/>
        <end position="19"/>
    </location>
</feature>
<evidence type="ECO:0000313" key="4">
    <source>
        <dbReference type="EMBL" id="TFY67017.1"/>
    </source>
</evidence>
<dbReference type="Pfam" id="PF10342">
    <property type="entry name" value="Kre9_KNH"/>
    <property type="match status" value="1"/>
</dbReference>
<name>A0A4Y9YZ32_9AGAM</name>